<dbReference type="PANTHER" id="PTHR14025">
    <property type="entry name" value="FANCONI ANEMIA GROUP M FANCM FAMILY MEMBER"/>
    <property type="match status" value="1"/>
</dbReference>
<keyword evidence="7" id="KW-0539">Nucleus</keyword>
<feature type="region of interest" description="Disordered" evidence="8">
    <location>
        <begin position="1683"/>
        <end position="1728"/>
    </location>
</feature>
<dbReference type="GO" id="GO:0005524">
    <property type="term" value="F:ATP binding"/>
    <property type="evidence" value="ECO:0007669"/>
    <property type="project" value="UniProtKB-KW"/>
</dbReference>
<dbReference type="InterPro" id="IPR001650">
    <property type="entry name" value="Helicase_C-like"/>
</dbReference>
<keyword evidence="5" id="KW-0347">Helicase</keyword>
<dbReference type="InterPro" id="IPR027417">
    <property type="entry name" value="P-loop_NTPase"/>
</dbReference>
<dbReference type="SMART" id="SM00487">
    <property type="entry name" value="DEXDc"/>
    <property type="match status" value="1"/>
</dbReference>
<dbReference type="InterPro" id="IPR039686">
    <property type="entry name" value="FANCM/Mph1-like_ID"/>
</dbReference>
<evidence type="ECO:0000313" key="11">
    <source>
        <dbReference type="EMBL" id="CAD7459899.1"/>
    </source>
</evidence>
<evidence type="ECO:0000256" key="2">
    <source>
        <dbReference type="ARBA" id="ARBA00009889"/>
    </source>
</evidence>
<feature type="compositionally biased region" description="Basic and acidic residues" evidence="8">
    <location>
        <begin position="1718"/>
        <end position="1728"/>
    </location>
</feature>
<accession>A0A7R9IKF5</accession>
<feature type="domain" description="Helicase C-terminal" evidence="10">
    <location>
        <begin position="574"/>
        <end position="727"/>
    </location>
</feature>
<dbReference type="SUPFAM" id="SSF52540">
    <property type="entry name" value="P-loop containing nucleoside triphosphate hydrolases"/>
    <property type="match status" value="1"/>
</dbReference>
<sequence length="2072" mass="233060">MCENLNQCLSSSVVEEHDIISSYTRLLEQESEDELLTRALEESNKLFELEKLARSQDVFHANQASTSILHTVDYRYPSPCRTSAETAHNPPVRDELPKTVSKNTTHAHITDDKSPPNQDIWCKDRDELFLGVEIDGSLRSSSSAVIPGHAQGTDLRVAKHQSNSNLEENLFDQLPPELYAQEGEQFPREERETLLALKNNVRPSSLSDAGDLYDGKGAGGFEMSAGAYWMYPTNYPIRQYQLNIVKTALFHNTLVCLPTGLGKTFIAAVVMFNFYRWYPLGKILFLAPTKPLVHQQIDSCYRVTGISEEDTVELTGQMKAEQRDIAWKQKRLFFATPQVVSNDLARGTCDARSVRCVVIDEAHKALGQQSYCQVIKSLNMSSSDFRVLALSATPGRDMAAIQKVLNNLRISKLELRSENSLDVAPYTQDRSIETVVVPLGERLSQIKDKYLSLIVIREQFRKSKAKTMSKQTVNIVESDFAIAMTLYHALELLCIHGVRSFATFLDVKQQLMPIDVQEQDPDVSFSVSINSVVILKSVYHSRPNFAPGLQEVLNRSEREQYICTHPKMEKLEEVVLAHFQNCKNEGVHTRVMVFAEYRETVVEICHILQQYHPLVKPMKFIGQFRQGKGGFSQKQQIEVMKKFCNGGYNTLVSTCVGEEGLDIGEVDLIVCFDSSSSSVRTKQRIGRTGRVKPECIKLHMTIKPKEKPEEQKPKKNQDLRLFMTKRSSGGGSKLRRSMEASTCYSTPEELSEFWEGSVPTFGKLPHIDMFWDKNETFNAVSDDFEVDPDKSQVDLSSWLNCQIDLQPTFIVEHSNETENLVALLRRAEEKRSRLIPLTQTARLASQVDTNLLWHRGRGKGRGRWKGRSKGKDLRKGKMKGIQTTLKLGGNKTAGNKNLLNEVQEKDKNSINKATPNSSDFEANMLQHCFKTNEDRCPAAEDVVVMEEEPDCEILYGISTEDRKLIREILSNIGETIRNERQQRKPLFLNFPTVDKIFSANKNENRDQRTINFNRKSYPYDINVVMSNGAFEHVDLNVLFSEVSSPKVINHSDNRIILDEPICRAPICDEFINVDKRRSDETEVNKSANFIATPQFDLMLGDLLFEDEEMAEIDDDVYVMKTIAHEDNPISSEKPREIEFEKLVPNISIEENAKIQTHSNCIHGASSTSVINAGGKDMSASKPFKNLSPILFSPAMMRAGMETEELRGTSPIRCQRSEVTGFTSPTNKFIPPENEPAMSPVLGLQRNSKKSFGFSSSTPKLSRKELFSRFDRTLMNKYEHDSSRLAPRANSCHNMSLASSLKMKPLYVSPSYTSLPKELLGTTKSHDSIDKTPDKGMLINMATSSSMHPPIISANLGVESPHFVSTRPKPNFDLFGFDLDKLSEGFEENLDSEEYFNKGDEENGENNIKRPTVDSANVLAEKVERKEDHNHDILWNDSDDIFDGLDEVVLAPRQNTTSGVVNPLDDSAEDKAPIKFTSKEDLFNRLGIHPRISEGTDSESSSVEEAVEKEPLEKSGPHEELNKSNLKNPCPFLENEAEVTMDLAQASTDEDSSELDCYDSSFVNDSGNDEGSENELQKKFVHSIIRNPAIGKPALWKRPRSQRQLAFKDLFSQAESEFESSYINDSFCVKGDEASGSEMSDLSELEQAEAILNTKRKGDMKNPKRVNKNVNSKKRRRIIVMEESENEDDNSDVRNKVSSCDRIPDLRPHVSPNTQLTKTSREDVGNTHVTEKNTSPIRHLCFDFIAEEIKQRLKGALSSEDDGNGWLSKSSKLGKGGNGCFSKLSKTNNKCIDIKKSESLGKKVSSSSTLISKDANRKIGSKDSEKEPMIDFSLNNIEWSDEDFDLGSLSKKSAPNRNVGVLTSEAQNNHDLLSPFDSTKVAGVSNIIKPLLTSPQNDVDSLTAQKELKQSSLPVRPKRLEFECCVLVSSSQITCAQEVVVGLRSMYDFEVKVLPMKEADYIVSWRVGVVRKTMTADTARLLASLGEREWNAGHAITLLDQIGMRDIDNKQLVYSNLPGVNSALSLKIYKMYPKISDFILSVRTIKDIQNVTQMDKSAAQRLCEALHGRPRLP</sequence>
<feature type="region of interest" description="Disordered" evidence="8">
    <location>
        <begin position="1489"/>
        <end position="1527"/>
    </location>
</feature>
<evidence type="ECO:0000259" key="9">
    <source>
        <dbReference type="PROSITE" id="PS51192"/>
    </source>
</evidence>
<feature type="domain" description="Helicase ATP-binding" evidence="9">
    <location>
        <begin position="244"/>
        <end position="412"/>
    </location>
</feature>
<dbReference type="CDD" id="cd18033">
    <property type="entry name" value="DEXDc_FANCM"/>
    <property type="match status" value="1"/>
</dbReference>
<dbReference type="FunFam" id="3.40.50.300:FF:000861">
    <property type="entry name" value="Fanconi anemia, complementation group M"/>
    <property type="match status" value="1"/>
</dbReference>
<dbReference type="GO" id="GO:0000400">
    <property type="term" value="F:four-way junction DNA binding"/>
    <property type="evidence" value="ECO:0007669"/>
    <property type="project" value="TreeGrafter"/>
</dbReference>
<comment type="similarity">
    <text evidence="2">Belongs to the DEAD box helicase family. DEAH subfamily. FANCM sub-subfamily.</text>
</comment>
<evidence type="ECO:0000256" key="7">
    <source>
        <dbReference type="ARBA" id="ARBA00023242"/>
    </source>
</evidence>
<dbReference type="GO" id="GO:0016787">
    <property type="term" value="F:hydrolase activity"/>
    <property type="evidence" value="ECO:0007669"/>
    <property type="project" value="UniProtKB-KW"/>
</dbReference>
<feature type="compositionally biased region" description="Basic and acidic residues" evidence="8">
    <location>
        <begin position="704"/>
        <end position="718"/>
    </location>
</feature>
<evidence type="ECO:0000256" key="3">
    <source>
        <dbReference type="ARBA" id="ARBA00022741"/>
    </source>
</evidence>
<dbReference type="PROSITE" id="PS51192">
    <property type="entry name" value="HELICASE_ATP_BIND_1"/>
    <property type="match status" value="1"/>
</dbReference>
<keyword evidence="3" id="KW-0547">Nucleotide-binding</keyword>
<reference evidence="11" key="1">
    <citation type="submission" date="2020-11" db="EMBL/GenBank/DDBJ databases">
        <authorList>
            <person name="Tran Van P."/>
        </authorList>
    </citation>
    <scope>NUCLEOTIDE SEQUENCE</scope>
</reference>
<evidence type="ECO:0008006" key="12">
    <source>
        <dbReference type="Google" id="ProtNLM"/>
    </source>
</evidence>
<gene>
    <name evidence="11" type="ORF">TTEB3V08_LOCUS7845</name>
</gene>
<dbReference type="GO" id="GO:0043138">
    <property type="term" value="F:3'-5' DNA helicase activity"/>
    <property type="evidence" value="ECO:0007669"/>
    <property type="project" value="InterPro"/>
</dbReference>
<keyword evidence="4" id="KW-0378">Hydrolase</keyword>
<protein>
    <recommendedName>
        <fullName evidence="12">Fanconi anemia group M protein</fullName>
    </recommendedName>
</protein>
<dbReference type="GO" id="GO:0005634">
    <property type="term" value="C:nucleus"/>
    <property type="evidence" value="ECO:0007669"/>
    <property type="project" value="UniProtKB-SubCell"/>
</dbReference>
<dbReference type="GO" id="GO:0045003">
    <property type="term" value="P:double-strand break repair via synthesis-dependent strand annealing"/>
    <property type="evidence" value="ECO:0007669"/>
    <property type="project" value="TreeGrafter"/>
</dbReference>
<name>A0A7R9IKF5_9NEOP</name>
<dbReference type="GO" id="GO:0036297">
    <property type="term" value="P:interstrand cross-link repair"/>
    <property type="evidence" value="ECO:0007669"/>
    <property type="project" value="TreeGrafter"/>
</dbReference>
<dbReference type="EMBL" id="OE003227">
    <property type="protein sequence ID" value="CAD7459899.1"/>
    <property type="molecule type" value="Genomic_DNA"/>
</dbReference>
<evidence type="ECO:0000256" key="8">
    <source>
        <dbReference type="SAM" id="MobiDB-lite"/>
    </source>
</evidence>
<evidence type="ECO:0000256" key="4">
    <source>
        <dbReference type="ARBA" id="ARBA00022801"/>
    </source>
</evidence>
<dbReference type="PROSITE" id="PS51194">
    <property type="entry name" value="HELICASE_CTER"/>
    <property type="match status" value="1"/>
</dbReference>
<comment type="subcellular location">
    <subcellularLocation>
        <location evidence="1">Nucleus</location>
    </subcellularLocation>
</comment>
<keyword evidence="6" id="KW-0067">ATP-binding</keyword>
<evidence type="ECO:0000256" key="6">
    <source>
        <dbReference type="ARBA" id="ARBA00022840"/>
    </source>
</evidence>
<dbReference type="SMART" id="SM00490">
    <property type="entry name" value="HELICc"/>
    <property type="match status" value="1"/>
</dbReference>
<evidence type="ECO:0000256" key="1">
    <source>
        <dbReference type="ARBA" id="ARBA00004123"/>
    </source>
</evidence>
<dbReference type="InterPro" id="IPR044749">
    <property type="entry name" value="FANCM_DEXDc"/>
</dbReference>
<dbReference type="CDD" id="cd12091">
    <property type="entry name" value="FANCM_ID"/>
    <property type="match status" value="1"/>
</dbReference>
<dbReference type="Pfam" id="PF00271">
    <property type="entry name" value="Helicase_C"/>
    <property type="match status" value="1"/>
</dbReference>
<dbReference type="Pfam" id="PF00270">
    <property type="entry name" value="DEAD"/>
    <property type="match status" value="1"/>
</dbReference>
<evidence type="ECO:0000256" key="5">
    <source>
        <dbReference type="ARBA" id="ARBA00022806"/>
    </source>
</evidence>
<dbReference type="InterPro" id="IPR014001">
    <property type="entry name" value="Helicase_ATP-bd"/>
</dbReference>
<dbReference type="Gene3D" id="3.40.50.300">
    <property type="entry name" value="P-loop containing nucleotide triphosphate hydrolases"/>
    <property type="match status" value="2"/>
</dbReference>
<organism evidence="11">
    <name type="scientific">Timema tahoe</name>
    <dbReference type="NCBI Taxonomy" id="61484"/>
    <lineage>
        <taxon>Eukaryota</taxon>
        <taxon>Metazoa</taxon>
        <taxon>Ecdysozoa</taxon>
        <taxon>Arthropoda</taxon>
        <taxon>Hexapoda</taxon>
        <taxon>Insecta</taxon>
        <taxon>Pterygota</taxon>
        <taxon>Neoptera</taxon>
        <taxon>Polyneoptera</taxon>
        <taxon>Phasmatodea</taxon>
        <taxon>Timematodea</taxon>
        <taxon>Timematoidea</taxon>
        <taxon>Timematidae</taxon>
        <taxon>Timema</taxon>
    </lineage>
</organism>
<proteinExistence type="inferred from homology"/>
<feature type="compositionally biased region" description="Basic and acidic residues" evidence="8">
    <location>
        <begin position="1505"/>
        <end position="1521"/>
    </location>
</feature>
<dbReference type="GO" id="GO:0009378">
    <property type="term" value="F:four-way junction helicase activity"/>
    <property type="evidence" value="ECO:0007669"/>
    <property type="project" value="TreeGrafter"/>
</dbReference>
<feature type="region of interest" description="Disordered" evidence="8">
    <location>
        <begin position="704"/>
        <end position="738"/>
    </location>
</feature>
<dbReference type="PANTHER" id="PTHR14025:SF20">
    <property type="entry name" value="FANCONI ANEMIA GROUP M PROTEIN"/>
    <property type="match status" value="1"/>
</dbReference>
<dbReference type="InterPro" id="IPR011545">
    <property type="entry name" value="DEAD/DEAH_box_helicase_dom"/>
</dbReference>
<evidence type="ECO:0000259" key="10">
    <source>
        <dbReference type="PROSITE" id="PS51194"/>
    </source>
</evidence>